<dbReference type="Pfam" id="PF05175">
    <property type="entry name" value="MTS"/>
    <property type="match status" value="1"/>
</dbReference>
<dbReference type="NCBIfam" id="TIGR03534">
    <property type="entry name" value="RF_mod_PrmC"/>
    <property type="match status" value="1"/>
</dbReference>
<evidence type="ECO:0000256" key="1">
    <source>
        <dbReference type="ARBA" id="ARBA00012771"/>
    </source>
</evidence>
<dbReference type="InterPro" id="IPR029063">
    <property type="entry name" value="SAM-dependent_MTases_sf"/>
</dbReference>
<keyword evidence="9" id="KW-1185">Reference proteome</keyword>
<dbReference type="RefSeq" id="WP_265420178.1">
    <property type="nucleotide sequence ID" value="NZ_CP093443.1"/>
</dbReference>
<dbReference type="EMBL" id="CP093443">
    <property type="protein sequence ID" value="UVI37640.1"/>
    <property type="molecule type" value="Genomic_DNA"/>
</dbReference>
<dbReference type="SUPFAM" id="SSF53335">
    <property type="entry name" value="S-adenosyl-L-methionine-dependent methyltransferases"/>
    <property type="match status" value="1"/>
</dbReference>
<dbReference type="CDD" id="cd02440">
    <property type="entry name" value="AdoMet_MTases"/>
    <property type="match status" value="1"/>
</dbReference>
<reference evidence="8" key="1">
    <citation type="submission" date="2022-03" db="EMBL/GenBank/DDBJ databases">
        <title>Brevibacterium spongiae sp. nov., isolated from marine sponge.</title>
        <authorList>
            <person name="Li Z."/>
            <person name="Zhang M."/>
        </authorList>
    </citation>
    <scope>NUCLEOTIDE SEQUENCE</scope>
    <source>
        <strain evidence="8">WHS-Z9</strain>
    </source>
</reference>
<dbReference type="Gene3D" id="3.40.50.150">
    <property type="entry name" value="Vaccinia Virus protein VP39"/>
    <property type="match status" value="1"/>
</dbReference>
<dbReference type="Pfam" id="PF17827">
    <property type="entry name" value="PrmC_N"/>
    <property type="match status" value="1"/>
</dbReference>
<dbReference type="InterPro" id="IPR004556">
    <property type="entry name" value="HemK-like"/>
</dbReference>
<evidence type="ECO:0000256" key="2">
    <source>
        <dbReference type="ARBA" id="ARBA00022603"/>
    </source>
</evidence>
<dbReference type="InterPro" id="IPR007848">
    <property type="entry name" value="Small_mtfrase_dom"/>
</dbReference>
<proteinExistence type="predicted"/>
<feature type="domain" description="Methyltransferase small" evidence="6">
    <location>
        <begin position="116"/>
        <end position="201"/>
    </location>
</feature>
<dbReference type="PROSITE" id="PS00092">
    <property type="entry name" value="N6_MTASE"/>
    <property type="match status" value="1"/>
</dbReference>
<name>A0ABY5SU23_9MICO</name>
<dbReference type="InterPro" id="IPR019874">
    <property type="entry name" value="RF_methyltr_PrmC"/>
</dbReference>
<dbReference type="PANTHER" id="PTHR18895:SF74">
    <property type="entry name" value="MTRF1L RELEASE FACTOR GLUTAMINE METHYLTRANSFERASE"/>
    <property type="match status" value="1"/>
</dbReference>
<evidence type="ECO:0000256" key="5">
    <source>
        <dbReference type="ARBA" id="ARBA00048391"/>
    </source>
</evidence>
<evidence type="ECO:0000256" key="3">
    <source>
        <dbReference type="ARBA" id="ARBA00022679"/>
    </source>
</evidence>
<dbReference type="InterPro" id="IPR040758">
    <property type="entry name" value="PrmC_N"/>
</dbReference>
<dbReference type="EC" id="2.1.1.297" evidence="1"/>
<evidence type="ECO:0000259" key="7">
    <source>
        <dbReference type="Pfam" id="PF17827"/>
    </source>
</evidence>
<dbReference type="InterPro" id="IPR002052">
    <property type="entry name" value="DNA_methylase_N6_adenine_CS"/>
</dbReference>
<comment type="catalytic activity">
    <reaction evidence="5">
        <text>L-glutaminyl-[peptide chain release factor] + S-adenosyl-L-methionine = N(5)-methyl-L-glutaminyl-[peptide chain release factor] + S-adenosyl-L-homocysteine + H(+)</text>
        <dbReference type="Rhea" id="RHEA:42896"/>
        <dbReference type="Rhea" id="RHEA-COMP:10271"/>
        <dbReference type="Rhea" id="RHEA-COMP:10272"/>
        <dbReference type="ChEBI" id="CHEBI:15378"/>
        <dbReference type="ChEBI" id="CHEBI:30011"/>
        <dbReference type="ChEBI" id="CHEBI:57856"/>
        <dbReference type="ChEBI" id="CHEBI:59789"/>
        <dbReference type="ChEBI" id="CHEBI:61891"/>
        <dbReference type="EC" id="2.1.1.297"/>
    </reaction>
</comment>
<dbReference type="GO" id="GO:0032259">
    <property type="term" value="P:methylation"/>
    <property type="evidence" value="ECO:0007669"/>
    <property type="project" value="UniProtKB-KW"/>
</dbReference>
<keyword evidence="3 8" id="KW-0808">Transferase</keyword>
<evidence type="ECO:0000259" key="6">
    <source>
        <dbReference type="Pfam" id="PF05175"/>
    </source>
</evidence>
<sequence length="292" mass="32080">MNDVLRGGIRLLAEAGVPTPEADAAELLAHAWHIDRTNLSRRRLFDENVPADTTAEFARLCEQRRQRIPLQHLTGIAHFRHLELRVGPGVFVPRPETELLAGAALDELSAHHGDRRPFVIDLCSGSGAITLSVATEYDGVDVLGVEREADALEWARMNLEQRRLGDSSIEFIRGDATTFARERPELRGLADIVVTNPPYVPNAAIPRDPEVAEHDPSAALYGGDTGLEVPALIIDQATELLRVGGLFLMEHSEEQGAGVRELIAETASLNDAVTYQDYTGRDRFTAARRAQQ</sequence>
<evidence type="ECO:0000256" key="4">
    <source>
        <dbReference type="ARBA" id="ARBA00022691"/>
    </source>
</evidence>
<dbReference type="Proteomes" id="UP001064879">
    <property type="component" value="Chromosome"/>
</dbReference>
<feature type="domain" description="Release factor glutamine methyltransferase N-terminal" evidence="7">
    <location>
        <begin position="3"/>
        <end position="75"/>
    </location>
</feature>
<protein>
    <recommendedName>
        <fullName evidence="1">peptide chain release factor N(5)-glutamine methyltransferase</fullName>
        <ecNumber evidence="1">2.1.1.297</ecNumber>
    </recommendedName>
</protein>
<dbReference type="GO" id="GO:0102559">
    <property type="term" value="F:peptide chain release factor N(5)-glutamine methyltransferase activity"/>
    <property type="evidence" value="ECO:0007669"/>
    <property type="project" value="UniProtKB-EC"/>
</dbReference>
<dbReference type="InterPro" id="IPR050320">
    <property type="entry name" value="N5-glutamine_MTase"/>
</dbReference>
<keyword evidence="2 8" id="KW-0489">Methyltransferase</keyword>
<dbReference type="Gene3D" id="1.10.8.10">
    <property type="entry name" value="DNA helicase RuvA subunit, C-terminal domain"/>
    <property type="match status" value="1"/>
</dbReference>
<accession>A0ABY5SU23</accession>
<dbReference type="PANTHER" id="PTHR18895">
    <property type="entry name" value="HEMK METHYLTRANSFERASE"/>
    <property type="match status" value="1"/>
</dbReference>
<evidence type="ECO:0000313" key="8">
    <source>
        <dbReference type="EMBL" id="UVI37640.1"/>
    </source>
</evidence>
<evidence type="ECO:0000313" key="9">
    <source>
        <dbReference type="Proteomes" id="UP001064879"/>
    </source>
</evidence>
<organism evidence="8 9">
    <name type="scientific">Brevibacterium spongiae</name>
    <dbReference type="NCBI Taxonomy" id="2909672"/>
    <lineage>
        <taxon>Bacteria</taxon>
        <taxon>Bacillati</taxon>
        <taxon>Actinomycetota</taxon>
        <taxon>Actinomycetes</taxon>
        <taxon>Micrococcales</taxon>
        <taxon>Brevibacteriaceae</taxon>
        <taxon>Brevibacterium</taxon>
    </lineage>
</organism>
<dbReference type="NCBIfam" id="TIGR00536">
    <property type="entry name" value="hemK_fam"/>
    <property type="match status" value="1"/>
</dbReference>
<gene>
    <name evidence="8" type="primary">prmC</name>
    <name evidence="8" type="ORF">L1F31_08315</name>
</gene>
<keyword evidence="4" id="KW-0949">S-adenosyl-L-methionine</keyword>